<organism evidence="2 3">
    <name type="scientific">Acanthoscelides obtectus</name>
    <name type="common">Bean weevil</name>
    <name type="synonym">Bruchus obtectus</name>
    <dbReference type="NCBI Taxonomy" id="200917"/>
    <lineage>
        <taxon>Eukaryota</taxon>
        <taxon>Metazoa</taxon>
        <taxon>Ecdysozoa</taxon>
        <taxon>Arthropoda</taxon>
        <taxon>Hexapoda</taxon>
        <taxon>Insecta</taxon>
        <taxon>Pterygota</taxon>
        <taxon>Neoptera</taxon>
        <taxon>Endopterygota</taxon>
        <taxon>Coleoptera</taxon>
        <taxon>Polyphaga</taxon>
        <taxon>Cucujiformia</taxon>
        <taxon>Chrysomeloidea</taxon>
        <taxon>Chrysomelidae</taxon>
        <taxon>Bruchinae</taxon>
        <taxon>Bruchini</taxon>
        <taxon>Acanthoscelides</taxon>
    </lineage>
</organism>
<dbReference type="Proteomes" id="UP001152888">
    <property type="component" value="Unassembled WGS sequence"/>
</dbReference>
<reference evidence="2" key="1">
    <citation type="submission" date="2022-03" db="EMBL/GenBank/DDBJ databases">
        <authorList>
            <person name="Sayadi A."/>
        </authorList>
    </citation>
    <scope>NUCLEOTIDE SEQUENCE</scope>
</reference>
<evidence type="ECO:0000313" key="3">
    <source>
        <dbReference type="Proteomes" id="UP001152888"/>
    </source>
</evidence>
<protein>
    <submittedName>
        <fullName evidence="2">Uncharacterized protein</fullName>
    </submittedName>
</protein>
<gene>
    <name evidence="2" type="ORF">ACAOBT_LOCUS9594</name>
</gene>
<dbReference type="AlphaFoldDB" id="A0A9P0KB87"/>
<dbReference type="EMBL" id="CAKOFQ010006789">
    <property type="protein sequence ID" value="CAH1971754.1"/>
    <property type="molecule type" value="Genomic_DNA"/>
</dbReference>
<accession>A0A9P0KB87</accession>
<feature type="region of interest" description="Disordered" evidence="1">
    <location>
        <begin position="1"/>
        <end position="21"/>
    </location>
</feature>
<proteinExistence type="predicted"/>
<evidence type="ECO:0000256" key="1">
    <source>
        <dbReference type="SAM" id="MobiDB-lite"/>
    </source>
</evidence>
<comment type="caution">
    <text evidence="2">The sequence shown here is derived from an EMBL/GenBank/DDBJ whole genome shotgun (WGS) entry which is preliminary data.</text>
</comment>
<name>A0A9P0KB87_ACAOB</name>
<keyword evidence="3" id="KW-1185">Reference proteome</keyword>
<evidence type="ECO:0000313" key="2">
    <source>
        <dbReference type="EMBL" id="CAH1971754.1"/>
    </source>
</evidence>
<sequence>MTSHPSSPIPVLRENLSIGSR</sequence>